<keyword evidence="1" id="KW-0934">Plastid</keyword>
<dbReference type="InterPro" id="IPR016155">
    <property type="entry name" value="Mopterin_synth/thiamin_S_b"/>
</dbReference>
<dbReference type="EMBL" id="MT859097">
    <property type="protein sequence ID" value="QQW50511.1"/>
    <property type="molecule type" value="Genomic_DNA"/>
</dbReference>
<dbReference type="SUPFAM" id="SSF54285">
    <property type="entry name" value="MoaD/ThiS"/>
    <property type="match status" value="1"/>
</dbReference>
<dbReference type="RefSeq" id="YP_010152850.1">
    <property type="nucleotide sequence ID" value="NC_057170.1"/>
</dbReference>
<dbReference type="AlphaFoldDB" id="A0A7U0QFY4"/>
<organism evidence="1">
    <name type="scientific">Olisthodiscus luteus</name>
    <name type="common">Marine phytoflagellate</name>
    <dbReference type="NCBI Taxonomy" id="83000"/>
    <lineage>
        <taxon>Eukaryota</taxon>
        <taxon>Sar</taxon>
        <taxon>Stramenopiles</taxon>
        <taxon>Ochrophyta</taxon>
        <taxon>Olisthodiscophyceae</taxon>
        <taxon>Olisthodiscaceae</taxon>
        <taxon>Olisthodiscus</taxon>
    </lineage>
</organism>
<dbReference type="Gene3D" id="3.10.20.30">
    <property type="match status" value="1"/>
</dbReference>
<proteinExistence type="predicted"/>
<dbReference type="GeneID" id="67154457"/>
<dbReference type="InterPro" id="IPR010035">
    <property type="entry name" value="Thi_S"/>
</dbReference>
<dbReference type="PANTHER" id="PTHR34472:SF1">
    <property type="entry name" value="SULFUR CARRIER PROTEIN THIS"/>
    <property type="match status" value="1"/>
</dbReference>
<dbReference type="NCBIfam" id="TIGR01683">
    <property type="entry name" value="thiS"/>
    <property type="match status" value="1"/>
</dbReference>
<evidence type="ECO:0000313" key="1">
    <source>
        <dbReference type="EMBL" id="QQW50441.1"/>
    </source>
</evidence>
<dbReference type="PANTHER" id="PTHR34472">
    <property type="entry name" value="SULFUR CARRIER PROTEIN THIS"/>
    <property type="match status" value="1"/>
</dbReference>
<dbReference type="InterPro" id="IPR003749">
    <property type="entry name" value="ThiS/MoaD-like"/>
</dbReference>
<gene>
    <name evidence="1" type="primary">thiS</name>
</gene>
<accession>A0A7U0QFY4</accession>
<protein>
    <submittedName>
        <fullName evidence="1">Thiamine biosynthesis protein</fullName>
    </submittedName>
</protein>
<dbReference type="CDD" id="cd00565">
    <property type="entry name" value="Ubl_ThiS"/>
    <property type="match status" value="1"/>
</dbReference>
<dbReference type="RefSeq" id="YP_010152780.1">
    <property type="nucleotide sequence ID" value="NC_057170.1"/>
</dbReference>
<dbReference type="InterPro" id="IPR012675">
    <property type="entry name" value="Beta-grasp_dom_sf"/>
</dbReference>
<dbReference type="GeneID" id="67154349"/>
<geneLocation type="plastid" evidence="1"/>
<name>A0A7U0QFY4_OLILU</name>
<dbReference type="EMBL" id="MT859097">
    <property type="protein sequence ID" value="QQW50441.1"/>
    <property type="molecule type" value="Genomic_DNA"/>
</dbReference>
<dbReference type="Pfam" id="PF02597">
    <property type="entry name" value="ThiS"/>
    <property type="match status" value="1"/>
</dbReference>
<reference evidence="1" key="1">
    <citation type="journal article" date="2021" name="J. Phycol.">
        <title>Olisthodiscus represents a new class of Ochrophyta.</title>
        <authorList>
            <person name="Barcyte D."/>
            <person name="Eikrem W."/>
            <person name="Engesmo A."/>
            <person name="Seoane S."/>
            <person name="Wohlmann J."/>
            <person name="Horak A."/>
            <person name="Yurchenko T."/>
            <person name="Elias M."/>
        </authorList>
    </citation>
    <scope>NUCLEOTIDE SEQUENCE</scope>
    <source>
        <strain evidence="1">K-0444</strain>
    </source>
</reference>
<sequence>MDIFFNGHKLRVKENLTIKELIFFLDLNLDLIVIECNKKILPKKLWQNYFLTEKTHIEILTIVGGG</sequence>